<name>A0A1J9Q237_9EURO</name>
<dbReference type="EMBL" id="LGRN01000232">
    <property type="protein sequence ID" value="OJD14251.1"/>
    <property type="molecule type" value="Genomic_DNA"/>
</dbReference>
<gene>
    <name evidence="1" type="ORF">AJ78_05380</name>
</gene>
<sequence length="144" mass="16058">MAQSVAIHLPYLYLVPQAVLEDFSEYVKAILFILDDEHDPQIIMTVLKSWVVFSRGLSGVRQHVGFRTALLCHSQKACIVFRGPSQWLGSMALPPLAVPMRNLLGGPTGICVNGRLHTLIELVCAVCQTTFKQPRQELQAFIEL</sequence>
<evidence type="ECO:0000313" key="2">
    <source>
        <dbReference type="Proteomes" id="UP000182235"/>
    </source>
</evidence>
<dbReference type="STRING" id="1447872.A0A1J9Q237"/>
<reference evidence="1 2" key="1">
    <citation type="submission" date="2015-07" db="EMBL/GenBank/DDBJ databases">
        <title>Emmonsia species relationships and genome sequence.</title>
        <authorList>
            <consortium name="The Broad Institute Genomics Platform"/>
            <person name="Cuomo C.A."/>
            <person name="Munoz J.F."/>
            <person name="Imamovic A."/>
            <person name="Priest M.E."/>
            <person name="Young S."/>
            <person name="Clay O.K."/>
            <person name="McEwen J.G."/>
        </authorList>
    </citation>
    <scope>NUCLEOTIDE SEQUENCE [LARGE SCALE GENOMIC DNA]</scope>
    <source>
        <strain evidence="1 2">UAMH 9510</strain>
    </source>
</reference>
<accession>A0A1J9Q237</accession>
<dbReference type="AlphaFoldDB" id="A0A1J9Q237"/>
<dbReference type="OrthoDB" id="4196125at2759"/>
<comment type="caution">
    <text evidence="1">The sequence shown here is derived from an EMBL/GenBank/DDBJ whole genome shotgun (WGS) entry which is preliminary data.</text>
</comment>
<proteinExistence type="predicted"/>
<dbReference type="Proteomes" id="UP000182235">
    <property type="component" value="Unassembled WGS sequence"/>
</dbReference>
<keyword evidence="2" id="KW-1185">Reference proteome</keyword>
<organism evidence="1 2">
    <name type="scientific">Emergomyces pasteurianus Ep9510</name>
    <dbReference type="NCBI Taxonomy" id="1447872"/>
    <lineage>
        <taxon>Eukaryota</taxon>
        <taxon>Fungi</taxon>
        <taxon>Dikarya</taxon>
        <taxon>Ascomycota</taxon>
        <taxon>Pezizomycotina</taxon>
        <taxon>Eurotiomycetes</taxon>
        <taxon>Eurotiomycetidae</taxon>
        <taxon>Onygenales</taxon>
        <taxon>Ajellomycetaceae</taxon>
        <taxon>Emergomyces</taxon>
    </lineage>
</organism>
<evidence type="ECO:0000313" key="1">
    <source>
        <dbReference type="EMBL" id="OJD14251.1"/>
    </source>
</evidence>
<protein>
    <submittedName>
        <fullName evidence="1">Uncharacterized protein</fullName>
    </submittedName>
</protein>